<feature type="domain" description="V-SNARE coiled-coil homology" evidence="4">
    <location>
        <begin position="619"/>
        <end position="679"/>
    </location>
</feature>
<evidence type="ECO:0000256" key="3">
    <source>
        <dbReference type="SAM" id="Coils"/>
    </source>
</evidence>
<sequence length="690" mass="79921">MAPLVSVIIPVYNAENFLRETLESMIGQTYQNIEILCVDDGSTDSSPAILEEYKKKDGRIRVFRKENGGGGAARNYGLDRAAGEYLYFFDSDDVANKNLLEKAVSRALETNADLVAFNGYTFMENDLNKKTYKSGFNKNILKDVNSVFSYRDYPNSILSIVNVVPWNKIIRRDIVKKHNIRYDEISSSDDLTFSVLCAAVAERIAVVDNALMNYRLGHSGTITSTYANKLFNVKHALESTERQINALPYADQICISLYNLILDNYCFIFTNYTFDFDTQQVKAFYEFLHTRFSDAQLGSLKRGCIRNEYTFALYESIKKHTYEEMRRIRAHDITVSLTSYPARIDYVHHVIENIAAQTLKPKRVLLWLSKQQFKNRNEDLPQSLIDCVSRGEVEIKWCNDDLRSHKKYFYTMQEYPNDIVITVDDDLIYPNTMISSLYQSYIAFPDCISGMRVHVVGLDKKKKKILDYAKWIKQFDRDILIPSKQLFATTGAGCLFPPGILDERAFNKQKLLELCPLADDIWVNLMALANGVGTVCAVRNFYLHYCAPQEDSLFWVNVNQHKNEEQYEAVRAWLERDLGTGYFYDAVSEQNDAFDLNDPLALIDYAEFLRLSKMSSDKKLNRAYAEKSELNAKLQKTYEEKAQRGKEINKLKAENLALSKKTAQFERKMRKIEKTFFFRVYRFLKRVFTR</sequence>
<keyword evidence="2" id="KW-0808">Transferase</keyword>
<dbReference type="InterPro" id="IPR001173">
    <property type="entry name" value="Glyco_trans_2-like"/>
</dbReference>
<evidence type="ECO:0000313" key="6">
    <source>
        <dbReference type="Proteomes" id="UP000823877"/>
    </source>
</evidence>
<protein>
    <submittedName>
        <fullName evidence="5">Glycosyltransferase</fullName>
    </submittedName>
</protein>
<dbReference type="CDD" id="cd00761">
    <property type="entry name" value="Glyco_tranf_GTA_type"/>
    <property type="match status" value="1"/>
</dbReference>
<evidence type="ECO:0000259" key="4">
    <source>
        <dbReference type="PROSITE" id="PS50892"/>
    </source>
</evidence>
<reference evidence="5" key="2">
    <citation type="submission" date="2021-04" db="EMBL/GenBank/DDBJ databases">
        <authorList>
            <person name="Gilroy R."/>
        </authorList>
    </citation>
    <scope>NUCLEOTIDE SEQUENCE</scope>
    <source>
        <strain evidence="5">CHK188-16595</strain>
    </source>
</reference>
<dbReference type="GO" id="GO:0016757">
    <property type="term" value="F:glycosyltransferase activity"/>
    <property type="evidence" value="ECO:0007669"/>
    <property type="project" value="UniProtKB-KW"/>
</dbReference>
<dbReference type="Pfam" id="PF00535">
    <property type="entry name" value="Glycos_transf_2"/>
    <property type="match status" value="1"/>
</dbReference>
<dbReference type="InterPro" id="IPR042855">
    <property type="entry name" value="V_SNARE_CC"/>
</dbReference>
<name>A0A9D2MHP3_9FIRM</name>
<proteinExistence type="predicted"/>
<dbReference type="Gene3D" id="3.90.550.10">
    <property type="entry name" value="Spore Coat Polysaccharide Biosynthesis Protein SpsA, Chain A"/>
    <property type="match status" value="2"/>
</dbReference>
<dbReference type="PANTHER" id="PTHR22916">
    <property type="entry name" value="GLYCOSYLTRANSFERASE"/>
    <property type="match status" value="1"/>
</dbReference>
<comment type="caution">
    <text evidence="5">The sequence shown here is derived from an EMBL/GenBank/DDBJ whole genome shotgun (WGS) entry which is preliminary data.</text>
</comment>
<dbReference type="InterPro" id="IPR029044">
    <property type="entry name" value="Nucleotide-diphossugar_trans"/>
</dbReference>
<organism evidence="5 6">
    <name type="scientific">Candidatus Eubacterium faecale</name>
    <dbReference type="NCBI Taxonomy" id="2838568"/>
    <lineage>
        <taxon>Bacteria</taxon>
        <taxon>Bacillati</taxon>
        <taxon>Bacillota</taxon>
        <taxon>Clostridia</taxon>
        <taxon>Eubacteriales</taxon>
        <taxon>Eubacteriaceae</taxon>
        <taxon>Eubacterium</taxon>
    </lineage>
</organism>
<accession>A0A9D2MHP3</accession>
<evidence type="ECO:0000256" key="1">
    <source>
        <dbReference type="ARBA" id="ARBA00022676"/>
    </source>
</evidence>
<reference evidence="5" key="1">
    <citation type="journal article" date="2021" name="PeerJ">
        <title>Extensive microbial diversity within the chicken gut microbiome revealed by metagenomics and culture.</title>
        <authorList>
            <person name="Gilroy R."/>
            <person name="Ravi A."/>
            <person name="Getino M."/>
            <person name="Pursley I."/>
            <person name="Horton D.L."/>
            <person name="Alikhan N.F."/>
            <person name="Baker D."/>
            <person name="Gharbi K."/>
            <person name="Hall N."/>
            <person name="Watson M."/>
            <person name="Adriaenssens E.M."/>
            <person name="Foster-Nyarko E."/>
            <person name="Jarju S."/>
            <person name="Secka A."/>
            <person name="Antonio M."/>
            <person name="Oren A."/>
            <person name="Chaudhuri R.R."/>
            <person name="La Ragione R."/>
            <person name="Hildebrand F."/>
            <person name="Pallen M.J."/>
        </authorList>
    </citation>
    <scope>NUCLEOTIDE SEQUENCE</scope>
    <source>
        <strain evidence="5">CHK188-16595</strain>
    </source>
</reference>
<gene>
    <name evidence="5" type="ORF">IAA37_01195</name>
</gene>
<dbReference type="PROSITE" id="PS50892">
    <property type="entry name" value="V_SNARE"/>
    <property type="match status" value="1"/>
</dbReference>
<dbReference type="PANTHER" id="PTHR22916:SF51">
    <property type="entry name" value="GLYCOSYLTRANSFERASE EPSH-RELATED"/>
    <property type="match status" value="1"/>
</dbReference>
<keyword evidence="3" id="KW-0175">Coiled coil</keyword>
<dbReference type="Proteomes" id="UP000823877">
    <property type="component" value="Unassembled WGS sequence"/>
</dbReference>
<dbReference type="AlphaFoldDB" id="A0A9D2MHP3"/>
<evidence type="ECO:0000313" key="5">
    <source>
        <dbReference type="EMBL" id="HJB74276.1"/>
    </source>
</evidence>
<feature type="coiled-coil region" evidence="3">
    <location>
        <begin position="620"/>
        <end position="668"/>
    </location>
</feature>
<evidence type="ECO:0000256" key="2">
    <source>
        <dbReference type="ARBA" id="ARBA00022679"/>
    </source>
</evidence>
<keyword evidence="1" id="KW-0328">Glycosyltransferase</keyword>
<dbReference type="SUPFAM" id="SSF53448">
    <property type="entry name" value="Nucleotide-diphospho-sugar transferases"/>
    <property type="match status" value="2"/>
</dbReference>
<dbReference type="EMBL" id="DWXN01000002">
    <property type="protein sequence ID" value="HJB74276.1"/>
    <property type="molecule type" value="Genomic_DNA"/>
</dbReference>